<protein>
    <submittedName>
        <fullName evidence="10">General secretion pathway protein J</fullName>
    </submittedName>
</protein>
<dbReference type="Proteomes" id="UP000183987">
    <property type="component" value="Unassembled WGS sequence"/>
</dbReference>
<dbReference type="STRING" id="366533.SAMN05444339_1301"/>
<dbReference type="PANTHER" id="PTHR39583">
    <property type="entry name" value="TYPE II SECRETION SYSTEM PROTEIN J-RELATED"/>
    <property type="match status" value="1"/>
</dbReference>
<evidence type="ECO:0000256" key="5">
    <source>
        <dbReference type="ARBA" id="ARBA00022692"/>
    </source>
</evidence>
<evidence type="ECO:0000256" key="3">
    <source>
        <dbReference type="ARBA" id="ARBA00022481"/>
    </source>
</evidence>
<keyword evidence="5 9" id="KW-0812">Transmembrane</keyword>
<dbReference type="PANTHER" id="PTHR39583:SF2">
    <property type="entry name" value="TYPE II SECRETION SYSTEM PROTEIN J"/>
    <property type="match status" value="1"/>
</dbReference>
<dbReference type="AlphaFoldDB" id="A0A1M5FZ64"/>
<feature type="transmembrane region" description="Helical" evidence="9">
    <location>
        <begin position="12"/>
        <end position="37"/>
    </location>
</feature>
<dbReference type="InterPro" id="IPR045584">
    <property type="entry name" value="Pilin-like"/>
</dbReference>
<gene>
    <name evidence="10" type="ORF">SAMN05444339_1301</name>
</gene>
<keyword evidence="11" id="KW-1185">Reference proteome</keyword>
<feature type="region of interest" description="Disordered" evidence="8">
    <location>
        <begin position="169"/>
        <end position="201"/>
    </location>
</feature>
<keyword evidence="4" id="KW-0997">Cell inner membrane</keyword>
<evidence type="ECO:0000256" key="7">
    <source>
        <dbReference type="ARBA" id="ARBA00023136"/>
    </source>
</evidence>
<evidence type="ECO:0000256" key="8">
    <source>
        <dbReference type="SAM" id="MobiDB-lite"/>
    </source>
</evidence>
<accession>A0A1M5FZ64</accession>
<dbReference type="Pfam" id="PF07963">
    <property type="entry name" value="N_methyl"/>
    <property type="match status" value="1"/>
</dbReference>
<dbReference type="EMBL" id="FQUE01000030">
    <property type="protein sequence ID" value="SHF96756.1"/>
    <property type="molecule type" value="Genomic_DNA"/>
</dbReference>
<reference evidence="11" key="1">
    <citation type="submission" date="2016-11" db="EMBL/GenBank/DDBJ databases">
        <authorList>
            <person name="Varghese N."/>
            <person name="Submissions S."/>
        </authorList>
    </citation>
    <scope>NUCLEOTIDE SEQUENCE [LARGE SCALE GENOMIC DNA]</scope>
    <source>
        <strain evidence="11">DSM 29326</strain>
    </source>
</reference>
<dbReference type="GO" id="GO:0015628">
    <property type="term" value="P:protein secretion by the type II secretion system"/>
    <property type="evidence" value="ECO:0007669"/>
    <property type="project" value="TreeGrafter"/>
</dbReference>
<comment type="subcellular location">
    <subcellularLocation>
        <location evidence="1">Cell inner membrane</location>
        <topology evidence="1">Single-pass membrane protein</topology>
    </subcellularLocation>
</comment>
<keyword evidence="3" id="KW-0488">Methylation</keyword>
<evidence type="ECO:0000256" key="1">
    <source>
        <dbReference type="ARBA" id="ARBA00004377"/>
    </source>
</evidence>
<dbReference type="InterPro" id="IPR012902">
    <property type="entry name" value="N_methyl_site"/>
</dbReference>
<dbReference type="RefSeq" id="WP_072859019.1">
    <property type="nucleotide sequence ID" value="NZ_FQUE01000030.1"/>
</dbReference>
<evidence type="ECO:0000313" key="10">
    <source>
        <dbReference type="EMBL" id="SHF96756.1"/>
    </source>
</evidence>
<dbReference type="OrthoDB" id="7723663at2"/>
<dbReference type="SUPFAM" id="SSF54523">
    <property type="entry name" value="Pili subunits"/>
    <property type="match status" value="1"/>
</dbReference>
<proteinExistence type="predicted"/>
<sequence>MMARDREAGLTLVEMLVALVLFTLVGIASFTTLDAIIRTRDRTEGRLEAIARYDRALRLFSRDVMQSAPEDIALRDDGLVLSGSGGRILTWSGGTGVVLRQVQSPGTGPGMRQSLLEDIAGLQLRVMDDTLTWFDSWPPADTEADARAVEMTIDLGDGRGSLVRLAETARPVPPPQTFELTAPQPAGAASPDATAPTDGGN</sequence>
<dbReference type="InterPro" id="IPR051621">
    <property type="entry name" value="T2SS_protein_J"/>
</dbReference>
<evidence type="ECO:0000256" key="6">
    <source>
        <dbReference type="ARBA" id="ARBA00022989"/>
    </source>
</evidence>
<dbReference type="GO" id="GO:0005886">
    <property type="term" value="C:plasma membrane"/>
    <property type="evidence" value="ECO:0007669"/>
    <property type="project" value="UniProtKB-SubCell"/>
</dbReference>
<evidence type="ECO:0000256" key="9">
    <source>
        <dbReference type="SAM" id="Phobius"/>
    </source>
</evidence>
<keyword evidence="6 9" id="KW-1133">Transmembrane helix</keyword>
<evidence type="ECO:0000313" key="11">
    <source>
        <dbReference type="Proteomes" id="UP000183987"/>
    </source>
</evidence>
<organism evidence="10 11">
    <name type="scientific">Loktanella atrilutea</name>
    <dbReference type="NCBI Taxonomy" id="366533"/>
    <lineage>
        <taxon>Bacteria</taxon>
        <taxon>Pseudomonadati</taxon>
        <taxon>Pseudomonadota</taxon>
        <taxon>Alphaproteobacteria</taxon>
        <taxon>Rhodobacterales</taxon>
        <taxon>Roseobacteraceae</taxon>
        <taxon>Loktanella</taxon>
    </lineage>
</organism>
<dbReference type="PROSITE" id="PS00409">
    <property type="entry name" value="PROKAR_NTER_METHYL"/>
    <property type="match status" value="1"/>
</dbReference>
<keyword evidence="2" id="KW-1003">Cell membrane</keyword>
<evidence type="ECO:0000256" key="2">
    <source>
        <dbReference type="ARBA" id="ARBA00022475"/>
    </source>
</evidence>
<evidence type="ECO:0000256" key="4">
    <source>
        <dbReference type="ARBA" id="ARBA00022519"/>
    </source>
</evidence>
<keyword evidence="7 9" id="KW-0472">Membrane</keyword>
<name>A0A1M5FZ64_LOKAT</name>